<keyword evidence="2" id="KW-1185">Reference proteome</keyword>
<evidence type="ECO:0000313" key="1">
    <source>
        <dbReference type="EMBL" id="SEU10862.1"/>
    </source>
</evidence>
<dbReference type="Proteomes" id="UP000198508">
    <property type="component" value="Unassembled WGS sequence"/>
</dbReference>
<dbReference type="RefSeq" id="WP_092369366.1">
    <property type="nucleotide sequence ID" value="NZ_CABJCG010000003.1"/>
</dbReference>
<protein>
    <submittedName>
        <fullName evidence="1">Uncharacterized protein</fullName>
    </submittedName>
</protein>
<reference evidence="2" key="1">
    <citation type="submission" date="2016-10" db="EMBL/GenBank/DDBJ databases">
        <authorList>
            <person name="Varghese N."/>
            <person name="Submissions S."/>
        </authorList>
    </citation>
    <scope>NUCLEOTIDE SEQUENCE [LARGE SCALE GENOMIC DNA]</scope>
    <source>
        <strain evidence="2">NLAE-zl-G277</strain>
    </source>
</reference>
<name>A0A1I0JKW2_9FIRM</name>
<dbReference type="EMBL" id="FOIM01000031">
    <property type="protein sequence ID" value="SEU10862.1"/>
    <property type="molecule type" value="Genomic_DNA"/>
</dbReference>
<sequence length="78" mass="8920">MFKVTILNINDFLKTVNDCHGTVNLLHSDGRCEDLTSQFRAQSSLVRSFQEQGGYLRLTLDVENPKDYMKIVNQVISN</sequence>
<organism evidence="1 2">
    <name type="scientific">Enterocloster lavalensis</name>
    <dbReference type="NCBI Taxonomy" id="460384"/>
    <lineage>
        <taxon>Bacteria</taxon>
        <taxon>Bacillati</taxon>
        <taxon>Bacillota</taxon>
        <taxon>Clostridia</taxon>
        <taxon>Lachnospirales</taxon>
        <taxon>Lachnospiraceae</taxon>
        <taxon>Enterocloster</taxon>
    </lineage>
</organism>
<dbReference type="GeneID" id="93280793"/>
<gene>
    <name evidence="1" type="ORF">SAMN05216313_13162</name>
</gene>
<proteinExistence type="predicted"/>
<dbReference type="AlphaFoldDB" id="A0A1I0JKW2"/>
<evidence type="ECO:0000313" key="2">
    <source>
        <dbReference type="Proteomes" id="UP000198508"/>
    </source>
</evidence>
<accession>A0A1I0JKW2</accession>